<dbReference type="Pfam" id="PF00069">
    <property type="entry name" value="Pkinase"/>
    <property type="match status" value="1"/>
</dbReference>
<evidence type="ECO:0000256" key="1">
    <source>
        <dbReference type="ARBA" id="ARBA00012513"/>
    </source>
</evidence>
<dbReference type="PROSITE" id="PS50011">
    <property type="entry name" value="PROTEIN_KINASE_DOM"/>
    <property type="match status" value="1"/>
</dbReference>
<dbReference type="AlphaFoldDB" id="A0AAU8ILG1"/>
<comment type="catalytic activity">
    <reaction evidence="7">
        <text>L-threonyl-[protein] + ATP = O-phospho-L-threonyl-[protein] + ADP + H(+)</text>
        <dbReference type="Rhea" id="RHEA:46608"/>
        <dbReference type="Rhea" id="RHEA-COMP:11060"/>
        <dbReference type="Rhea" id="RHEA-COMP:11605"/>
        <dbReference type="ChEBI" id="CHEBI:15378"/>
        <dbReference type="ChEBI" id="CHEBI:30013"/>
        <dbReference type="ChEBI" id="CHEBI:30616"/>
        <dbReference type="ChEBI" id="CHEBI:61977"/>
        <dbReference type="ChEBI" id="CHEBI:456216"/>
        <dbReference type="EC" id="2.7.11.1"/>
    </reaction>
</comment>
<evidence type="ECO:0000256" key="2">
    <source>
        <dbReference type="ARBA" id="ARBA00022527"/>
    </source>
</evidence>
<dbReference type="RefSeq" id="WP_353940731.1">
    <property type="nucleotide sequence ID" value="NZ_CP159534.1"/>
</dbReference>
<dbReference type="Gene3D" id="1.10.510.10">
    <property type="entry name" value="Transferase(Phosphotransferase) domain 1"/>
    <property type="match status" value="1"/>
</dbReference>
<keyword evidence="6 9" id="KW-0067">ATP-binding</keyword>
<accession>A0AAU8ILG1</accession>
<name>A0AAU8ILG1_9ACTN</name>
<dbReference type="SMART" id="SM00220">
    <property type="entry name" value="S_TKc"/>
    <property type="match status" value="1"/>
</dbReference>
<keyword evidence="4 9" id="KW-0547">Nucleotide-binding</keyword>
<evidence type="ECO:0000256" key="10">
    <source>
        <dbReference type="SAM" id="MobiDB-lite"/>
    </source>
</evidence>
<dbReference type="KEGG" id="stac:ABII15_03300"/>
<dbReference type="SUPFAM" id="SSF56112">
    <property type="entry name" value="Protein kinase-like (PK-like)"/>
    <property type="match status" value="1"/>
</dbReference>
<dbReference type="GO" id="GO:0004674">
    <property type="term" value="F:protein serine/threonine kinase activity"/>
    <property type="evidence" value="ECO:0007669"/>
    <property type="project" value="UniProtKB-KW"/>
</dbReference>
<evidence type="ECO:0000256" key="7">
    <source>
        <dbReference type="ARBA" id="ARBA00047899"/>
    </source>
</evidence>
<proteinExistence type="predicted"/>
<dbReference type="SUPFAM" id="SSF48452">
    <property type="entry name" value="TPR-like"/>
    <property type="match status" value="1"/>
</dbReference>
<evidence type="ECO:0000256" key="8">
    <source>
        <dbReference type="ARBA" id="ARBA00048679"/>
    </source>
</evidence>
<dbReference type="InterPro" id="IPR000719">
    <property type="entry name" value="Prot_kinase_dom"/>
</dbReference>
<protein>
    <recommendedName>
        <fullName evidence="1">non-specific serine/threonine protein kinase</fullName>
        <ecNumber evidence="1">2.7.11.1</ecNumber>
    </recommendedName>
</protein>
<dbReference type="InterPro" id="IPR017441">
    <property type="entry name" value="Protein_kinase_ATP_BS"/>
</dbReference>
<dbReference type="GO" id="GO:0005524">
    <property type="term" value="F:ATP binding"/>
    <property type="evidence" value="ECO:0007669"/>
    <property type="project" value="UniProtKB-UniRule"/>
</dbReference>
<feature type="binding site" evidence="9">
    <location>
        <position position="159"/>
    </location>
    <ligand>
        <name>ATP</name>
        <dbReference type="ChEBI" id="CHEBI:30616"/>
    </ligand>
</feature>
<dbReference type="PANTHER" id="PTHR24363">
    <property type="entry name" value="SERINE/THREONINE PROTEIN KINASE"/>
    <property type="match status" value="1"/>
</dbReference>
<feature type="region of interest" description="Disordered" evidence="10">
    <location>
        <begin position="682"/>
        <end position="705"/>
    </location>
</feature>
<keyword evidence="5" id="KW-0418">Kinase</keyword>
<dbReference type="EMBL" id="CP159534">
    <property type="protein sequence ID" value="XCJ69046.1"/>
    <property type="molecule type" value="Genomic_DNA"/>
</dbReference>
<evidence type="ECO:0000256" key="4">
    <source>
        <dbReference type="ARBA" id="ARBA00022741"/>
    </source>
</evidence>
<evidence type="ECO:0000256" key="3">
    <source>
        <dbReference type="ARBA" id="ARBA00022679"/>
    </source>
</evidence>
<feature type="compositionally biased region" description="Basic and acidic residues" evidence="10">
    <location>
        <begin position="687"/>
        <end position="705"/>
    </location>
</feature>
<dbReference type="InterPro" id="IPR031636">
    <property type="entry name" value="PknG_TPR"/>
</dbReference>
<evidence type="ECO:0000256" key="9">
    <source>
        <dbReference type="PROSITE-ProRule" id="PRU10141"/>
    </source>
</evidence>
<sequence length="705" mass="75794">MSRCNRPGCGRGTLDTDGFCPVCGLRALPPARTAGAGTGVAQVRPDPWYGLTLVDDTRLPDDLGAGAAHEPQPETGPVAEEHRYCHNPGCGQPVGRGLDGRPGRIAGFCALCGTRFDFTHVAGLLIAGRYEVRRLLGQGSYGVAYLAHDRNLKTDVVLKELRTALAGSDRERDVLVGLRHDAIVRILGYEEEHDRTYLVLEYVPGEALRAARGDRLATFLAHGLRLLQALDYLHARGLLHCDVKPLNIIRFAETAPSGALDRVRLIDFGAVRSVTDPAPLSEYTERYAPPPGDAEYTHGPTPGFDLYGLGMTLAETSHELTDGSTAPGVQSLRLLLDRSVHGGGPQRRFTSARQFGEQLSGVIRQVVAAPETGRRVTRASALFGPMPEALHGGLGAPRPLGDWVGATVERPADGPVRLALPPLFEAPGPAAVAAALPMPVHDPDDADVTTTVQGELDLCRKLLRAGETADAAAVLDRVPLPATHWLTHWYRGLIALRGDELTRATPHFTHVRATLPGELVPQLVLGLCAERADDHVLARMHYSTVLTTSPALGAAGFGLARITHRADGPAAAAAIVDGLAQEFRFAREAHIARFRLSLEQPGPAAARIPAGLGLAEAERASLAAESAYAQYLRTEDRLALSDAIRGLARHCPNERDFYALVDLANELRPERRWPWYAGTRPRAGGGRGKEVRAEGNNERLFRSGT</sequence>
<dbReference type="Gene3D" id="1.25.40.10">
    <property type="entry name" value="Tetratricopeptide repeat domain"/>
    <property type="match status" value="1"/>
</dbReference>
<dbReference type="InterPro" id="IPR011009">
    <property type="entry name" value="Kinase-like_dom_sf"/>
</dbReference>
<keyword evidence="3" id="KW-0808">Transferase</keyword>
<evidence type="ECO:0000256" key="6">
    <source>
        <dbReference type="ARBA" id="ARBA00022840"/>
    </source>
</evidence>
<dbReference type="Pfam" id="PF16919">
    <property type="entry name" value="PknG_rubred"/>
    <property type="match status" value="1"/>
</dbReference>
<keyword evidence="2" id="KW-0723">Serine/threonine-protein kinase</keyword>
<evidence type="ECO:0000313" key="12">
    <source>
        <dbReference type="EMBL" id="XCJ69046.1"/>
    </source>
</evidence>
<comment type="catalytic activity">
    <reaction evidence="8">
        <text>L-seryl-[protein] + ATP = O-phospho-L-seryl-[protein] + ADP + H(+)</text>
        <dbReference type="Rhea" id="RHEA:17989"/>
        <dbReference type="Rhea" id="RHEA-COMP:9863"/>
        <dbReference type="Rhea" id="RHEA-COMP:11604"/>
        <dbReference type="ChEBI" id="CHEBI:15378"/>
        <dbReference type="ChEBI" id="CHEBI:29999"/>
        <dbReference type="ChEBI" id="CHEBI:30616"/>
        <dbReference type="ChEBI" id="CHEBI:83421"/>
        <dbReference type="ChEBI" id="CHEBI:456216"/>
        <dbReference type="EC" id="2.7.11.1"/>
    </reaction>
</comment>
<dbReference type="PANTHER" id="PTHR24363:SF0">
    <property type="entry name" value="SERINE_THREONINE KINASE LIKE DOMAIN CONTAINING 1"/>
    <property type="match status" value="1"/>
</dbReference>
<dbReference type="Gene3D" id="3.30.200.20">
    <property type="entry name" value="Phosphorylase Kinase, domain 1"/>
    <property type="match status" value="1"/>
</dbReference>
<dbReference type="PROSITE" id="PS00107">
    <property type="entry name" value="PROTEIN_KINASE_ATP"/>
    <property type="match status" value="1"/>
</dbReference>
<dbReference type="InterPro" id="IPR031634">
    <property type="entry name" value="PknG_rubred"/>
</dbReference>
<reference evidence="12" key="1">
    <citation type="submission" date="2024-06" db="EMBL/GenBank/DDBJ databases">
        <title>Streptomyces sp. strain HUAS MG91 genome sequences.</title>
        <authorList>
            <person name="Mo P."/>
        </authorList>
    </citation>
    <scope>NUCLEOTIDE SEQUENCE</scope>
    <source>
        <strain evidence="12">HUAS MG91</strain>
    </source>
</reference>
<dbReference type="InterPro" id="IPR011990">
    <property type="entry name" value="TPR-like_helical_dom_sf"/>
</dbReference>
<gene>
    <name evidence="12" type="ORF">ABII15_03300</name>
</gene>
<organism evidence="12">
    <name type="scientific">Streptomyces tabacisoli</name>
    <dbReference type="NCBI Taxonomy" id="3156398"/>
    <lineage>
        <taxon>Bacteria</taxon>
        <taxon>Bacillati</taxon>
        <taxon>Actinomycetota</taxon>
        <taxon>Actinomycetes</taxon>
        <taxon>Kitasatosporales</taxon>
        <taxon>Streptomycetaceae</taxon>
        <taxon>Streptomyces</taxon>
    </lineage>
</organism>
<feature type="domain" description="Protein kinase" evidence="11">
    <location>
        <begin position="130"/>
        <end position="394"/>
    </location>
</feature>
<evidence type="ECO:0000256" key="5">
    <source>
        <dbReference type="ARBA" id="ARBA00022777"/>
    </source>
</evidence>
<dbReference type="EC" id="2.7.11.1" evidence="1"/>
<dbReference type="Pfam" id="PF16918">
    <property type="entry name" value="PknG_TPR"/>
    <property type="match status" value="1"/>
</dbReference>
<evidence type="ECO:0000259" key="11">
    <source>
        <dbReference type="PROSITE" id="PS50011"/>
    </source>
</evidence>